<evidence type="ECO:0000313" key="2">
    <source>
        <dbReference type="Proteomes" id="UP000007803"/>
    </source>
</evidence>
<dbReference type="STRING" id="563040.Saut_0604"/>
<dbReference type="HOGENOM" id="CLU_039096_1_0_7"/>
<proteinExistence type="predicted"/>
<dbReference type="Proteomes" id="UP000007803">
    <property type="component" value="Chromosome"/>
</dbReference>
<dbReference type="OrthoDB" id="1416286at2"/>
<dbReference type="RefSeq" id="WP_013326409.1">
    <property type="nucleotide sequence ID" value="NC_014506.1"/>
</dbReference>
<gene>
    <name evidence="1" type="ordered locus">Saut_0604</name>
</gene>
<organism evidence="1 2">
    <name type="scientific">Sulfurimonas autotrophica (strain ATCC BAA-671 / DSM 16294 / JCM 11897 / OK10)</name>
    <dbReference type="NCBI Taxonomy" id="563040"/>
    <lineage>
        <taxon>Bacteria</taxon>
        <taxon>Pseudomonadati</taxon>
        <taxon>Campylobacterota</taxon>
        <taxon>Epsilonproteobacteria</taxon>
        <taxon>Campylobacterales</taxon>
        <taxon>Sulfurimonadaceae</taxon>
        <taxon>Sulfurimonas</taxon>
    </lineage>
</organism>
<keyword evidence="2" id="KW-1185">Reference proteome</keyword>
<sequence>MKNNNITSESLMNEFAHQTGLTDLNKPSKRYLWTDAFAVCNFLQLYRQTNNQHYKKMALLLIDMVHSVLGRYHPQDSRKGYISGMDDRRSKEHPTIGGLRIGKPLRERAPNEAYDEKQEWDRDGQYFHYLTKWMHALSQTANVTKDVKYIRWAVELAKTAHKAFTYKMSDGSKRMYWKMSTDLSRPLVTSMGQHDALDAYLTYLQLTATASALGEDADLFTEIEEASKMYTMMPLETADSLGIGGIMSDAGKVSQLIIFYKLPLEGLLLSLLDAAQSGLQDFLHTQTLNYPPQYRLAFRELGLSIGIHAIEQTVSLLSNHPDTFKQKEALKEILAQLYKYLPLAKEIENFWLLEEHQKVSTWTEHIDINSVMLATSLEPQGFLDIAVKPLV</sequence>
<dbReference type="AlphaFoldDB" id="E0UPR1"/>
<dbReference type="eggNOG" id="COG4143">
    <property type="taxonomic scope" value="Bacteria"/>
</dbReference>
<dbReference type="KEGG" id="sua:Saut_0604"/>
<name>E0UPR1_SULAO</name>
<evidence type="ECO:0000313" key="1">
    <source>
        <dbReference type="EMBL" id="ADN08653.1"/>
    </source>
</evidence>
<dbReference type="EMBL" id="CP002205">
    <property type="protein sequence ID" value="ADN08653.1"/>
    <property type="molecule type" value="Genomic_DNA"/>
</dbReference>
<reference evidence="2" key="1">
    <citation type="journal article" date="2010" name="Stand. Genomic Sci.">
        <title>Complete genome sequence of Sulfurimonas autotrophica type strain (OK10).</title>
        <authorList>
            <person name="Sikorski J."/>
            <person name="Munk C."/>
            <person name="Lapidus A."/>
            <person name="Djao O."/>
            <person name="Lucas S."/>
            <person name="Glavina Del Rio T."/>
            <person name="Nolan M."/>
            <person name="Tice H."/>
            <person name="Han C."/>
            <person name="Cheng J."/>
            <person name="Tapia R."/>
            <person name="Goodwin L."/>
            <person name="Pitluck S."/>
            <person name="Liolios K."/>
            <person name="Ivanova N."/>
            <person name="Mavromatis K."/>
            <person name="Mikhailova N."/>
            <person name="Pati A."/>
            <person name="Sims D."/>
            <person name="Meincke L."/>
            <person name="Brettin T."/>
            <person name="Detter J."/>
            <person name="Chen A."/>
            <person name="Palaniappan K."/>
            <person name="Land M."/>
            <person name="Hauser L."/>
            <person name="Chang Y."/>
            <person name="Jeffries C."/>
            <person name="Rohde M."/>
            <person name="Lang E."/>
            <person name="Spring S."/>
            <person name="Goker M."/>
            <person name="Woyke T."/>
            <person name="Bristow J."/>
            <person name="Eisen J."/>
            <person name="Markowitz V."/>
            <person name="Hugenholtz P."/>
            <person name="Kyrpides N."/>
            <person name="Klenk H."/>
        </authorList>
    </citation>
    <scope>NUCLEOTIDE SEQUENCE [LARGE SCALE GENOMIC DNA]</scope>
    <source>
        <strain evidence="2">ATCC BAA-671 / DSM 16294 / JCM 11897 / OK10</strain>
    </source>
</reference>
<dbReference type="SUPFAM" id="SSF48208">
    <property type="entry name" value="Six-hairpin glycosidases"/>
    <property type="match status" value="1"/>
</dbReference>
<protein>
    <submittedName>
        <fullName evidence="1">Uncharacterized protein</fullName>
    </submittedName>
</protein>
<dbReference type="InterPro" id="IPR008928">
    <property type="entry name" value="6-hairpin_glycosidase_sf"/>
</dbReference>
<accession>E0UPR1</accession>
<dbReference type="GO" id="GO:0005975">
    <property type="term" value="P:carbohydrate metabolic process"/>
    <property type="evidence" value="ECO:0007669"/>
    <property type="project" value="InterPro"/>
</dbReference>